<dbReference type="GeneID" id="113393828"/>
<evidence type="ECO:0000313" key="4">
    <source>
        <dbReference type="RefSeq" id="XP_026486694.2"/>
    </source>
</evidence>
<feature type="coiled-coil region" evidence="1">
    <location>
        <begin position="459"/>
        <end position="539"/>
    </location>
</feature>
<accession>A0A8B8HPC5</accession>
<feature type="coiled-coil region" evidence="1">
    <location>
        <begin position="308"/>
        <end position="412"/>
    </location>
</feature>
<dbReference type="OrthoDB" id="10064612at2759"/>
<dbReference type="Proteomes" id="UP001652626">
    <property type="component" value="Chromosome 19"/>
</dbReference>
<proteinExistence type="predicted"/>
<evidence type="ECO:0000313" key="3">
    <source>
        <dbReference type="Proteomes" id="UP001652626"/>
    </source>
</evidence>
<name>A0A8B8HPC5_VANTA</name>
<sequence length="690" mass="79527">MEIGDIGKVANRKRMNVEVEKLREKVSRETTKIIKLKVAQDTAYWDLKEKLQQVEGNHERLQQNMVEVQMQHETISGQYQDELRLRPDTLNKLNCTRDICEVLEDYSERLKDTLSRCKVDQAALCDAYQKSGQLVRDIKHKQMQVDEKNRQVIGGLEEKVKLTSDHQKQLLQLFSATKQQADSDISDLRNKLEATQKHREDLMTNVNELNRKLDVCNFNLEKKDETISNLQRDMKQLIQEFHNQSSEAKNALMKQETDLKEALEANTSLKKALNNQEQFTQSMCEKNNCLQEKLISLEEDQLNTSTVITGLKINLEEANAMLENLNKDMAVLIDEKEALINEKNDKEQGLILCQEEIEKLNQQFIEINKEKDEIRCDLNNAVEGSNIKSNRIEELTANIQSLMKNIEEIENTHNIFRVSSEEKVKELTAVIEARDKELDSKASTIAQLMSELKTSTDVRSKLETTLQKVRKEIDVERDNVKEKERKLNGKVEQLETVVRDKDDELSKQMSIILEMRNEKERLQEKIQGMQNTIDNIQKELTGRPVPSSTRLEPELDDNAVMLTPGSKKSQQPSSPIIQKTQFAMPRKEPKLDNMLFNLFSDSSMEGDTLDASEVNRRFAAMSRGERVSPMALGALKRRSGVPAQPSYKFKPPAQDGDRSISLSQVKNEMKNKERSFFKNKRSENKTKKVK</sequence>
<feature type="coiled-coil region" evidence="1">
    <location>
        <begin position="12"/>
        <end position="71"/>
    </location>
</feature>
<dbReference type="OMA" id="KQTCELE"/>
<gene>
    <name evidence="4" type="primary">LOC113393828</name>
</gene>
<dbReference type="AlphaFoldDB" id="A0A8B8HPC5"/>
<keyword evidence="3" id="KW-1185">Reference proteome</keyword>
<feature type="compositionally biased region" description="Basic and acidic residues" evidence="2">
    <location>
        <begin position="667"/>
        <end position="690"/>
    </location>
</feature>
<dbReference type="RefSeq" id="XP_026486694.2">
    <property type="nucleotide sequence ID" value="XM_026630909.2"/>
</dbReference>
<keyword evidence="1" id="KW-0175">Coiled coil</keyword>
<organism evidence="3 4">
    <name type="scientific">Vanessa tameamea</name>
    <name type="common">Kamehameha butterfly</name>
    <dbReference type="NCBI Taxonomy" id="334116"/>
    <lineage>
        <taxon>Eukaryota</taxon>
        <taxon>Metazoa</taxon>
        <taxon>Ecdysozoa</taxon>
        <taxon>Arthropoda</taxon>
        <taxon>Hexapoda</taxon>
        <taxon>Insecta</taxon>
        <taxon>Pterygota</taxon>
        <taxon>Neoptera</taxon>
        <taxon>Endopterygota</taxon>
        <taxon>Lepidoptera</taxon>
        <taxon>Glossata</taxon>
        <taxon>Ditrysia</taxon>
        <taxon>Papilionoidea</taxon>
        <taxon>Nymphalidae</taxon>
        <taxon>Nymphalinae</taxon>
        <taxon>Vanessa</taxon>
    </lineage>
</organism>
<protein>
    <submittedName>
        <fullName evidence="4">Interaptin-like</fullName>
    </submittedName>
</protein>
<evidence type="ECO:0000256" key="2">
    <source>
        <dbReference type="SAM" id="MobiDB-lite"/>
    </source>
</evidence>
<reference evidence="4" key="1">
    <citation type="submission" date="2025-08" db="UniProtKB">
        <authorList>
            <consortium name="RefSeq"/>
        </authorList>
    </citation>
    <scope>IDENTIFICATION</scope>
    <source>
        <tissue evidence="4">Whole body</tissue>
    </source>
</reference>
<feature type="coiled-coil region" evidence="1">
    <location>
        <begin position="178"/>
        <end position="272"/>
    </location>
</feature>
<evidence type="ECO:0000256" key="1">
    <source>
        <dbReference type="SAM" id="Coils"/>
    </source>
</evidence>
<feature type="region of interest" description="Disordered" evidence="2">
    <location>
        <begin position="635"/>
        <end position="690"/>
    </location>
</feature>